<dbReference type="Gene3D" id="2.60.40.10">
    <property type="entry name" value="Immunoglobulins"/>
    <property type="match status" value="2"/>
</dbReference>
<dbReference type="InterPro" id="IPR000421">
    <property type="entry name" value="FA58C"/>
</dbReference>
<feature type="domain" description="F5/8 type C" evidence="2">
    <location>
        <begin position="341"/>
        <end position="476"/>
    </location>
</feature>
<dbReference type="AlphaFoldDB" id="A0AAW6U0E4"/>
<keyword evidence="4" id="KW-1185">Reference proteome</keyword>
<feature type="chain" id="PRO_5043431594" evidence="1">
    <location>
        <begin position="24"/>
        <end position="983"/>
    </location>
</feature>
<dbReference type="SUPFAM" id="SSF49899">
    <property type="entry name" value="Concanavalin A-like lectins/glucanases"/>
    <property type="match status" value="2"/>
</dbReference>
<protein>
    <submittedName>
        <fullName evidence="3">Discoidin domain-containing protein</fullName>
    </submittedName>
</protein>
<evidence type="ECO:0000313" key="3">
    <source>
        <dbReference type="EMBL" id="MDI6451322.1"/>
    </source>
</evidence>
<dbReference type="Pfam" id="PF00754">
    <property type="entry name" value="F5_F8_type_C"/>
    <property type="match status" value="1"/>
</dbReference>
<dbReference type="Gene3D" id="2.60.120.200">
    <property type="match status" value="2"/>
</dbReference>
<dbReference type="Gene3D" id="2.60.120.260">
    <property type="entry name" value="Galactose-binding domain-like"/>
    <property type="match status" value="2"/>
</dbReference>
<gene>
    <name evidence="3" type="ORF">QJ522_19835</name>
</gene>
<dbReference type="PROSITE" id="PS50022">
    <property type="entry name" value="FA58C_3"/>
    <property type="match status" value="1"/>
</dbReference>
<feature type="signal peptide" evidence="1">
    <location>
        <begin position="1"/>
        <end position="23"/>
    </location>
</feature>
<evidence type="ECO:0000259" key="2">
    <source>
        <dbReference type="PROSITE" id="PS50022"/>
    </source>
</evidence>
<name>A0AAW6U0E4_9BACT</name>
<keyword evidence="1" id="KW-0732">Signal</keyword>
<dbReference type="SUPFAM" id="SSF49785">
    <property type="entry name" value="Galactose-binding domain-like"/>
    <property type="match status" value="1"/>
</dbReference>
<organism evidence="3 4">
    <name type="scientific">Anaerobaca lacustris</name>
    <dbReference type="NCBI Taxonomy" id="3044600"/>
    <lineage>
        <taxon>Bacteria</taxon>
        <taxon>Pseudomonadati</taxon>
        <taxon>Planctomycetota</taxon>
        <taxon>Phycisphaerae</taxon>
        <taxon>Sedimentisphaerales</taxon>
        <taxon>Anaerobacaceae</taxon>
        <taxon>Anaerobaca</taxon>
    </lineage>
</organism>
<dbReference type="Pfam" id="PF13385">
    <property type="entry name" value="Laminin_G_3"/>
    <property type="match status" value="2"/>
</dbReference>
<dbReference type="InterPro" id="IPR013783">
    <property type="entry name" value="Ig-like_fold"/>
</dbReference>
<proteinExistence type="predicted"/>
<evidence type="ECO:0000313" key="4">
    <source>
        <dbReference type="Proteomes" id="UP001431776"/>
    </source>
</evidence>
<dbReference type="Proteomes" id="UP001431776">
    <property type="component" value="Unassembled WGS sequence"/>
</dbReference>
<comment type="caution">
    <text evidence="3">The sequence shown here is derived from an EMBL/GenBank/DDBJ whole genome shotgun (WGS) entry which is preliminary data.</text>
</comment>
<sequence length="983" mass="106325">MSKRHVYWISVVLMLLMVQRGFSTNPDPIGHWKFDDGAGLTAADSSPGGYDGTLENAGGMDWVAGVLRGALTLDGTGYVSVPAEVWTPVSTQLTIAVWAFGSEGLPNNWFFFAGDAGEQRLVGSHLPWEGTVYFDTTPGWERINKAAQPDEYQGQWRHWTFVKNADTGDKKIYLDGELWHSGSGFTTPVEGVDVFRIGAGDNGALPYTGLIDDFQLYDVELTQDQIRAAMQGISAEQAVDPMPEDGQIDVPRDVVLNWTAGEFAATHDVYLGAVFEDVNDASRMEPRDVLVSQSQTGTSYAPPIRLDFGRTYYWRVDEVNAAPDSTIFKGETWNFTVEPLAYPVEAVIATSNCVSEEGVGPENTVNGSGLNAVDQHSTGANDMWLTSPAGGEPLYIQFAFDRVYKLHEMLVWNYNVQFELMLGFGIKDVAIEYSDDGANWTMLGDVTFSQATASSTYIANTTVDFRGVGAQYVRIHVNSGYGPMGQFGLSEVRFTYIPVQAREPQPEDGAVDVAVGADLSWRGGREAVSSEVYLSTDPNALQRIDAVSGATVDPGALDLAATYYWRVDEVNEAEAIPAWKGDVWSFSTQEFIVVDDFESYTDDIDAGTTIFDSWLDGWVNETGSTVGYLQAPFAEQTIVHNGSQSMPLFYDNAGGITISETERTFDVPMDWTAHGIKSLSLTFAGAADSVPGQFYLKVNGTKVLYDGAAADLQVSGWLAWTIDVSALGNVNNVTSLVIGVEGAGASGVLYIDDIRLYPQEAELIEPVEPDPTGLVARYELDNDFRDSSGNGNHAQAVGDAAIASDPVRGNVATLDGLGDAIVVPAIGDGTAAEMTISMWARTEVAWTGGFFALYHNNGWDAGDIHMHVSNGGYFSAGVNGLAGGDLLGTTLMAVDQWYNVTVTVSASEANLYVNGVRESSRVPTAIPESFTLGEGHLGAWLNGANLERALTGQIDDVHIYNRVLSYAEVMSLASRTTPLYKPF</sequence>
<dbReference type="PANTHER" id="PTHR42535:SF2">
    <property type="entry name" value="CHROMOSOME UNDETERMINED SCAFFOLD_146, WHOLE GENOME SHOTGUN SEQUENCE"/>
    <property type="match status" value="1"/>
</dbReference>
<reference evidence="3" key="1">
    <citation type="submission" date="2023-05" db="EMBL/GenBank/DDBJ databases">
        <title>Anaerotaeda fermentans gen. nov., sp. nov., a novel anaerobic planctomycete of the new family within the order Sedimentisphaerales isolated from Taman Peninsula, Russia.</title>
        <authorList>
            <person name="Khomyakova M.A."/>
            <person name="Merkel A.Y."/>
            <person name="Slobodkin A.I."/>
        </authorList>
    </citation>
    <scope>NUCLEOTIDE SEQUENCE</scope>
    <source>
        <strain evidence="3">M17dextr</strain>
    </source>
</reference>
<dbReference type="EMBL" id="JASCXX010000033">
    <property type="protein sequence ID" value="MDI6451322.1"/>
    <property type="molecule type" value="Genomic_DNA"/>
</dbReference>
<dbReference type="InterPro" id="IPR008979">
    <property type="entry name" value="Galactose-bd-like_sf"/>
</dbReference>
<dbReference type="PANTHER" id="PTHR42535">
    <property type="entry name" value="OOKINETE PROTEIN, PUTATIVE-RELATED"/>
    <property type="match status" value="1"/>
</dbReference>
<dbReference type="InterPro" id="IPR013320">
    <property type="entry name" value="ConA-like_dom_sf"/>
</dbReference>
<dbReference type="RefSeq" id="WP_349246729.1">
    <property type="nucleotide sequence ID" value="NZ_JASCXX010000033.1"/>
</dbReference>
<accession>A0AAW6U0E4</accession>
<evidence type="ECO:0000256" key="1">
    <source>
        <dbReference type="SAM" id="SignalP"/>
    </source>
</evidence>